<evidence type="ECO:0000256" key="5">
    <source>
        <dbReference type="SAM" id="SignalP"/>
    </source>
</evidence>
<dbReference type="CDD" id="cd18821">
    <property type="entry name" value="GH43_Pc3Gal43A-like"/>
    <property type="match status" value="1"/>
</dbReference>
<dbReference type="Pfam" id="PF04616">
    <property type="entry name" value="Glyco_hydro_43"/>
    <property type="match status" value="1"/>
</dbReference>
<dbReference type="SUPFAM" id="SSF75005">
    <property type="entry name" value="Arabinanase/levansucrase/invertase"/>
    <property type="match status" value="1"/>
</dbReference>
<evidence type="ECO:0000256" key="4">
    <source>
        <dbReference type="RuleBase" id="RU361187"/>
    </source>
</evidence>
<protein>
    <recommendedName>
        <fullName evidence="8">Glycosyl hydrolase family 43</fullName>
    </recommendedName>
</protein>
<keyword evidence="5" id="KW-0732">Signal</keyword>
<evidence type="ECO:0000313" key="6">
    <source>
        <dbReference type="EMBL" id="GGA73709.1"/>
    </source>
</evidence>
<dbReference type="PANTHER" id="PTHR22925:SF3">
    <property type="entry name" value="GLYCOSYL HYDROLASE FAMILY PROTEIN 43"/>
    <property type="match status" value="1"/>
</dbReference>
<feature type="chain" id="PRO_5046219018" description="Glycosyl hydrolase family 43" evidence="5">
    <location>
        <begin position="25"/>
        <end position="474"/>
    </location>
</feature>
<dbReference type="PANTHER" id="PTHR22925">
    <property type="entry name" value="GLYCOSYL HYDROLASE 43 FAMILY MEMBER"/>
    <property type="match status" value="1"/>
</dbReference>
<dbReference type="RefSeq" id="WP_188493481.1">
    <property type="nucleotide sequence ID" value="NZ_BMGA01000002.1"/>
</dbReference>
<sequence>MFQKNYKNTILRVAFFIISSLATAQKSNVDAIYSGIPWFDQNKNTVSARGANIVKENGKYYLFGEYKSDSIIDFTGFSCYSSDDLYNWKFENIVLPVQESGKIGPGRIGERPKVMKCPKTGEYIMYMHTDDLKYKDQCVGYATSKTINGIYTFQGPILFNGQPIKKWDMGTFQDTDGSGYIITHSGNLYKLSDDYKSVTEQIVKDMTGQCEAPVIFKHDNTYFWLGSSLTSWERNDNYYFTATSLKGPWKSQGFFAPKDSLTWNSQTTFVLPVTGSKETTYLFMGDRWAFPHQKSAATYVWQPLTVKNDSIYLPDYKENWQINLKTGEWSTLKLKGQIIPNSDTKKIKYSSNWKTQASVKDAFSDSSSNVKGASFSVNFKGSQIGLYGVARPNGGYARVEIQNANGKTIQSNLIEMYCKYPESSLKYLSPILKKGNYKLIVTVLGKHGNWYKKDGTEFGSTGNFVSLDKIVVKN</sequence>
<dbReference type="InterPro" id="IPR006710">
    <property type="entry name" value="Glyco_hydro_43"/>
</dbReference>
<dbReference type="EMBL" id="BMGA01000002">
    <property type="protein sequence ID" value="GGA73709.1"/>
    <property type="molecule type" value="Genomic_DNA"/>
</dbReference>
<dbReference type="Gene3D" id="2.115.10.20">
    <property type="entry name" value="Glycosyl hydrolase domain, family 43"/>
    <property type="match status" value="1"/>
</dbReference>
<comment type="similarity">
    <text evidence="1 4">Belongs to the glycosyl hydrolase 43 family.</text>
</comment>
<organism evidence="6 7">
    <name type="scientific">Flavobacterium palustre</name>
    <dbReference type="NCBI Taxonomy" id="1476463"/>
    <lineage>
        <taxon>Bacteria</taxon>
        <taxon>Pseudomonadati</taxon>
        <taxon>Bacteroidota</taxon>
        <taxon>Flavobacteriia</taxon>
        <taxon>Flavobacteriales</taxon>
        <taxon>Flavobacteriaceae</taxon>
        <taxon>Flavobacterium</taxon>
    </lineage>
</organism>
<evidence type="ECO:0008006" key="8">
    <source>
        <dbReference type="Google" id="ProtNLM"/>
    </source>
</evidence>
<evidence type="ECO:0000256" key="2">
    <source>
        <dbReference type="ARBA" id="ARBA00022801"/>
    </source>
</evidence>
<keyword evidence="3 4" id="KW-0326">Glycosidase</keyword>
<evidence type="ECO:0000256" key="3">
    <source>
        <dbReference type="ARBA" id="ARBA00023295"/>
    </source>
</evidence>
<gene>
    <name evidence="6" type="ORF">GCM10008015_12910</name>
</gene>
<keyword evidence="7" id="KW-1185">Reference proteome</keyword>
<reference evidence="7" key="1">
    <citation type="journal article" date="2019" name="Int. J. Syst. Evol. Microbiol.">
        <title>The Global Catalogue of Microorganisms (GCM) 10K type strain sequencing project: providing services to taxonomists for standard genome sequencing and annotation.</title>
        <authorList>
            <consortium name="The Broad Institute Genomics Platform"/>
            <consortium name="The Broad Institute Genome Sequencing Center for Infectious Disease"/>
            <person name="Wu L."/>
            <person name="Ma J."/>
        </authorList>
    </citation>
    <scope>NUCLEOTIDE SEQUENCE [LARGE SCALE GENOMIC DNA]</scope>
    <source>
        <strain evidence="7">CGMCC 1.12811</strain>
    </source>
</reference>
<proteinExistence type="inferred from homology"/>
<accession>A0ABQ1HEB7</accession>
<dbReference type="InterPro" id="IPR023296">
    <property type="entry name" value="Glyco_hydro_beta-prop_sf"/>
</dbReference>
<dbReference type="Proteomes" id="UP000658793">
    <property type="component" value="Unassembled WGS sequence"/>
</dbReference>
<keyword evidence="2 4" id="KW-0378">Hydrolase</keyword>
<name>A0ABQ1HEB7_9FLAO</name>
<feature type="signal peptide" evidence="5">
    <location>
        <begin position="1"/>
        <end position="24"/>
    </location>
</feature>
<dbReference type="Gene3D" id="2.60.120.260">
    <property type="entry name" value="Galactose-binding domain-like"/>
    <property type="match status" value="1"/>
</dbReference>
<evidence type="ECO:0000256" key="1">
    <source>
        <dbReference type="ARBA" id="ARBA00009865"/>
    </source>
</evidence>
<comment type="caution">
    <text evidence="6">The sequence shown here is derived from an EMBL/GenBank/DDBJ whole genome shotgun (WGS) entry which is preliminary data.</text>
</comment>
<evidence type="ECO:0000313" key="7">
    <source>
        <dbReference type="Proteomes" id="UP000658793"/>
    </source>
</evidence>